<sequence>MGRGHVEHWLFGDEKGNQDLRKYELGHGENGAEQDGDVVSTEYESDDETKHDHGESGDEHMHEIGNVEEDTIEEDSDNESSEVDEYESEEDSEDEREEDSDNESEEVEFVGNQDWDNHSAIYDLQTLSQKDREQGLKIIKGLLWKMKKRPIRTPILKAAAEEPYGGSKLLALLVRHNNTLPIHEEIVKTVANNPLGYKMMDFLLQYEDELVITEDVMIAAASVRSNLRRPKPPLEVLLERKPHVQVTENILIAAAKGSYYGLDLVALLLQHRDNIDITEKVLVAAIENSKYGVHMTRELLKRPGVTVTNATMQAAMQTDYVQEFVTMLVAHGSNLAISEDVMEQAYAKRDRYPCLVGILMHSMEDTSQRRYQHDHEKLGIEITLPEDREIQANSTPCATCLELSFALNLNDPEHDIVMKDLLRTSPGCWGCSLIQKCTNFIIKDAKQKLEPHSELRIHLRIRSPKRWLCVSMYSPQTFHVTGRTEFYRHPDSPIISPHIGIGGDISAQPSSPDCMKLVNSWLQDCIDNHKGCSSYSSILPTRVIDVGSIGVEPFLYSTSGEVAKYAALSHCWGTTKPCVTEKRSLEDRTNGIPLHTLSKTFQDAITITRKLGIRYLWIDSLCIVQDDDEDWSEEVANMSNVYRNSTVTILADGKLNKDGTCSAPLDDTSDRKISKAIPCVNKDGAECHVYSRPQMGTTDMVPHHDRYRSRELHRRGWTFQERILSPRMIHYTPDEIAWECTTQQCCECSPTPVVFGNTNNLKKRLLRDDASTCHEQWDPMDRSIQWHRLVEEFTMRKFSRDSDRLPAISGLASMMTLDAEDEYVCGLWGNNLVRELLWSIRWSSHPHDKYYAPSWYVPRDNAFHSRLLTKSGRIFQNAINTG</sequence>
<proteinExistence type="predicted"/>
<evidence type="ECO:0000313" key="3">
    <source>
        <dbReference type="EMBL" id="KAF2644098.1"/>
    </source>
</evidence>
<feature type="compositionally biased region" description="Acidic residues" evidence="1">
    <location>
        <begin position="66"/>
        <end position="107"/>
    </location>
</feature>
<name>A0A6A6SCH7_9PLEO</name>
<protein>
    <submittedName>
        <fullName evidence="3">HET-domain-containing protein</fullName>
    </submittedName>
</protein>
<dbReference type="PANTHER" id="PTHR33112">
    <property type="entry name" value="DOMAIN PROTEIN, PUTATIVE-RELATED"/>
    <property type="match status" value="1"/>
</dbReference>
<evidence type="ECO:0000259" key="2">
    <source>
        <dbReference type="Pfam" id="PF06985"/>
    </source>
</evidence>
<feature type="region of interest" description="Disordered" evidence="1">
    <location>
        <begin position="1"/>
        <end position="107"/>
    </location>
</feature>
<reference evidence="3" key="1">
    <citation type="journal article" date="2020" name="Stud. Mycol.">
        <title>101 Dothideomycetes genomes: a test case for predicting lifestyles and emergence of pathogens.</title>
        <authorList>
            <person name="Haridas S."/>
            <person name="Albert R."/>
            <person name="Binder M."/>
            <person name="Bloem J."/>
            <person name="Labutti K."/>
            <person name="Salamov A."/>
            <person name="Andreopoulos B."/>
            <person name="Baker S."/>
            <person name="Barry K."/>
            <person name="Bills G."/>
            <person name="Bluhm B."/>
            <person name="Cannon C."/>
            <person name="Castanera R."/>
            <person name="Culley D."/>
            <person name="Daum C."/>
            <person name="Ezra D."/>
            <person name="Gonzalez J."/>
            <person name="Henrissat B."/>
            <person name="Kuo A."/>
            <person name="Liang C."/>
            <person name="Lipzen A."/>
            <person name="Lutzoni F."/>
            <person name="Magnuson J."/>
            <person name="Mondo S."/>
            <person name="Nolan M."/>
            <person name="Ohm R."/>
            <person name="Pangilinan J."/>
            <person name="Park H.-J."/>
            <person name="Ramirez L."/>
            <person name="Alfaro M."/>
            <person name="Sun H."/>
            <person name="Tritt A."/>
            <person name="Yoshinaga Y."/>
            <person name="Zwiers L.-H."/>
            <person name="Turgeon B."/>
            <person name="Goodwin S."/>
            <person name="Spatafora J."/>
            <person name="Crous P."/>
            <person name="Grigoriev I."/>
        </authorList>
    </citation>
    <scope>NUCLEOTIDE SEQUENCE</scope>
    <source>
        <strain evidence="3">CBS 473.64</strain>
    </source>
</reference>
<feature type="compositionally biased region" description="Basic and acidic residues" evidence="1">
    <location>
        <begin position="1"/>
        <end position="27"/>
    </location>
</feature>
<keyword evidence="4" id="KW-1185">Reference proteome</keyword>
<dbReference type="Proteomes" id="UP000799753">
    <property type="component" value="Unassembled WGS sequence"/>
</dbReference>
<dbReference type="Pfam" id="PF23397">
    <property type="entry name" value="DUF7104"/>
    <property type="match status" value="3"/>
</dbReference>
<gene>
    <name evidence="3" type="ORF">P280DRAFT_225222</name>
</gene>
<feature type="domain" description="Heterokaryon incompatibility" evidence="2">
    <location>
        <begin position="565"/>
        <end position="721"/>
    </location>
</feature>
<dbReference type="OrthoDB" id="3486565at2759"/>
<dbReference type="AlphaFoldDB" id="A0A6A6SCH7"/>
<dbReference type="EMBL" id="MU006779">
    <property type="protein sequence ID" value="KAF2644098.1"/>
    <property type="molecule type" value="Genomic_DNA"/>
</dbReference>
<evidence type="ECO:0000313" key="4">
    <source>
        <dbReference type="Proteomes" id="UP000799753"/>
    </source>
</evidence>
<accession>A0A6A6SCH7</accession>
<organism evidence="3 4">
    <name type="scientific">Massarina eburnea CBS 473.64</name>
    <dbReference type="NCBI Taxonomy" id="1395130"/>
    <lineage>
        <taxon>Eukaryota</taxon>
        <taxon>Fungi</taxon>
        <taxon>Dikarya</taxon>
        <taxon>Ascomycota</taxon>
        <taxon>Pezizomycotina</taxon>
        <taxon>Dothideomycetes</taxon>
        <taxon>Pleosporomycetidae</taxon>
        <taxon>Pleosporales</taxon>
        <taxon>Massarineae</taxon>
        <taxon>Massarinaceae</taxon>
        <taxon>Massarina</taxon>
    </lineage>
</organism>
<feature type="compositionally biased region" description="Basic and acidic residues" evidence="1">
    <location>
        <begin position="48"/>
        <end position="65"/>
    </location>
</feature>
<dbReference type="Pfam" id="PF06985">
    <property type="entry name" value="HET"/>
    <property type="match status" value="1"/>
</dbReference>
<evidence type="ECO:0000256" key="1">
    <source>
        <dbReference type="SAM" id="MobiDB-lite"/>
    </source>
</evidence>
<dbReference type="PANTHER" id="PTHR33112:SF16">
    <property type="entry name" value="HETEROKARYON INCOMPATIBILITY DOMAIN-CONTAINING PROTEIN"/>
    <property type="match status" value="1"/>
</dbReference>
<dbReference type="InterPro" id="IPR010730">
    <property type="entry name" value="HET"/>
</dbReference>
<dbReference type="InterPro" id="IPR055530">
    <property type="entry name" value="DUF7104"/>
</dbReference>